<evidence type="ECO:0000256" key="1">
    <source>
        <dbReference type="ARBA" id="ARBA00022801"/>
    </source>
</evidence>
<reference evidence="5 6" key="1">
    <citation type="journal article" date="2019" name="Int. J. Syst. Evol. Microbiol.">
        <title>The Global Catalogue of Microorganisms (GCM) 10K type strain sequencing project: providing services to taxonomists for standard genome sequencing and annotation.</title>
        <authorList>
            <consortium name="The Broad Institute Genomics Platform"/>
            <consortium name="The Broad Institute Genome Sequencing Center for Infectious Disease"/>
            <person name="Wu L."/>
            <person name="Ma J."/>
        </authorList>
    </citation>
    <scope>NUCLEOTIDE SEQUENCE [LARGE SCALE GENOMIC DNA]</scope>
    <source>
        <strain evidence="5 6">CGMCC 1.12563</strain>
    </source>
</reference>
<dbReference type="PANTHER" id="PTHR42776:SF4">
    <property type="entry name" value="ACYLAMINO-ACID-RELEASING ENZYME"/>
    <property type="match status" value="1"/>
</dbReference>
<dbReference type="GO" id="GO:0008233">
    <property type="term" value="F:peptidase activity"/>
    <property type="evidence" value="ECO:0007669"/>
    <property type="project" value="UniProtKB-ARBA"/>
</dbReference>
<dbReference type="AlphaFoldDB" id="A0ABD6B0Z5"/>
<keyword evidence="1" id="KW-0378">Hydrolase</keyword>
<evidence type="ECO:0000256" key="2">
    <source>
        <dbReference type="ARBA" id="ARBA00022825"/>
    </source>
</evidence>
<feature type="compositionally biased region" description="Acidic residues" evidence="3">
    <location>
        <begin position="94"/>
        <end position="105"/>
    </location>
</feature>
<comment type="caution">
    <text evidence="5">The sequence shown here is derived from an EMBL/GenBank/DDBJ whole genome shotgun (WGS) entry which is preliminary data.</text>
</comment>
<dbReference type="Proteomes" id="UP001597187">
    <property type="component" value="Unassembled WGS sequence"/>
</dbReference>
<dbReference type="InterPro" id="IPR011659">
    <property type="entry name" value="WD40"/>
</dbReference>
<evidence type="ECO:0000313" key="6">
    <source>
        <dbReference type="Proteomes" id="UP001597187"/>
    </source>
</evidence>
<keyword evidence="6" id="KW-1185">Reference proteome</keyword>
<keyword evidence="2" id="KW-0720">Serine protease</keyword>
<feature type="compositionally biased region" description="Polar residues" evidence="3">
    <location>
        <begin position="61"/>
        <end position="70"/>
    </location>
</feature>
<name>A0ABD6B0Z5_9EURY</name>
<dbReference type="RefSeq" id="WP_250875196.1">
    <property type="nucleotide sequence ID" value="NZ_JALXFV010000008.1"/>
</dbReference>
<sequence>MQEMDLEALYDLTLPRQVALSPDGERCAFVAQENDEADDRSRSSLFVVPTDGSRPPHRLTRASTASQPTWSPDGERLGFVAARERDSALRVGPEDDGGDDTDPEEKEAAPSGGADDDGPKPQVWTFDLALGGDARQVTQFDEGVREFDWGPDGERIVVSARDPTDDEREYLDQVRDDGPIEVTRLQHKRDGAGWLDDVTTYLFVVDVESRETERLDEAYGAGTFEPVGGLHPSWGPTDRIAFVTNRTDHPDDSAVVDVYTVAPDGTDLNRVTDGEHYAAVPTWSPDGEQLAYGARNPPMNWYKPQDVHVADLDSGATHVATEGFDRSVVPMAGLSWSDDETVTALAQDEARFRPVRIDADGSGVERAFATLGDDRTVDTLDAVPDSDTAVAIVSGASDGLDVCALDALEEERRLTDLNADFLAAYDQPSVERLTVENGDGEAIEALAFVPPTLDPDSPVEHPVVVQIHGGPMACDTPGWQFKRSYFANQGYVVLCVNYRGSTSYGRAFAESLRGSRGDLESDDVISGVEHLVDLGWADPDRLFCTGFSYGGITSAHVAVRDNPFAAIAPEHGIYDFYSNYGTDDNHLWHDDEFGVPWENEETYRDISSISRVDEVDTPMLVTAGEHDWRCPPTQAEQLYVSVRKQGVDAKLVVYQNEHHNVGAPERAIHRLRELENWFREHDPTVDES</sequence>
<dbReference type="Pfam" id="PF00326">
    <property type="entry name" value="Peptidase_S9"/>
    <property type="match status" value="1"/>
</dbReference>
<dbReference type="SUPFAM" id="SSF53474">
    <property type="entry name" value="alpha/beta-Hydrolases"/>
    <property type="match status" value="1"/>
</dbReference>
<accession>A0ABD6B0Z5</accession>
<dbReference type="Pfam" id="PF07676">
    <property type="entry name" value="PD40"/>
    <property type="match status" value="1"/>
</dbReference>
<evidence type="ECO:0000313" key="5">
    <source>
        <dbReference type="EMBL" id="MFD1515275.1"/>
    </source>
</evidence>
<feature type="domain" description="Peptidase S9 prolyl oligopeptidase catalytic" evidence="4">
    <location>
        <begin position="482"/>
        <end position="681"/>
    </location>
</feature>
<feature type="region of interest" description="Disordered" evidence="3">
    <location>
        <begin position="32"/>
        <end position="122"/>
    </location>
</feature>
<dbReference type="InterPro" id="IPR011042">
    <property type="entry name" value="6-blade_b-propeller_TolB-like"/>
</dbReference>
<dbReference type="Gene3D" id="3.40.50.1820">
    <property type="entry name" value="alpha/beta hydrolase"/>
    <property type="match status" value="1"/>
</dbReference>
<dbReference type="EMBL" id="JBHUDC010000008">
    <property type="protein sequence ID" value="MFD1515275.1"/>
    <property type="molecule type" value="Genomic_DNA"/>
</dbReference>
<gene>
    <name evidence="5" type="ORF">ACFSBT_18500</name>
</gene>
<keyword evidence="2" id="KW-0645">Protease</keyword>
<evidence type="ECO:0000256" key="3">
    <source>
        <dbReference type="SAM" id="MobiDB-lite"/>
    </source>
</evidence>
<dbReference type="SUPFAM" id="SSF82171">
    <property type="entry name" value="DPP6 N-terminal domain-like"/>
    <property type="match status" value="1"/>
</dbReference>
<proteinExistence type="predicted"/>
<evidence type="ECO:0000259" key="4">
    <source>
        <dbReference type="Pfam" id="PF00326"/>
    </source>
</evidence>
<protein>
    <submittedName>
        <fullName evidence="5">S9 family peptidase</fullName>
    </submittedName>
</protein>
<dbReference type="Gene3D" id="2.120.10.30">
    <property type="entry name" value="TolB, C-terminal domain"/>
    <property type="match status" value="2"/>
</dbReference>
<organism evidence="5 6">
    <name type="scientific">Halomarina rubra</name>
    <dbReference type="NCBI Taxonomy" id="2071873"/>
    <lineage>
        <taxon>Archaea</taxon>
        <taxon>Methanobacteriati</taxon>
        <taxon>Methanobacteriota</taxon>
        <taxon>Stenosarchaea group</taxon>
        <taxon>Halobacteria</taxon>
        <taxon>Halobacteriales</taxon>
        <taxon>Natronomonadaceae</taxon>
        <taxon>Halomarina</taxon>
    </lineage>
</organism>
<dbReference type="InterPro" id="IPR001375">
    <property type="entry name" value="Peptidase_S9_cat"/>
</dbReference>
<dbReference type="PANTHER" id="PTHR42776">
    <property type="entry name" value="SERINE PEPTIDASE S9 FAMILY MEMBER"/>
    <property type="match status" value="1"/>
</dbReference>
<dbReference type="InterPro" id="IPR029058">
    <property type="entry name" value="AB_hydrolase_fold"/>
</dbReference>